<dbReference type="Proteomes" id="UP000655225">
    <property type="component" value="Unassembled WGS sequence"/>
</dbReference>
<keyword evidence="5" id="KW-1185">Reference proteome</keyword>
<gene>
    <name evidence="4" type="ORF">HHK36_025209</name>
</gene>
<dbReference type="AlphaFoldDB" id="A0A834YRG0"/>
<evidence type="ECO:0000256" key="2">
    <source>
        <dbReference type="ARBA" id="ARBA00022857"/>
    </source>
</evidence>
<name>A0A834YRG0_TETSI</name>
<keyword evidence="3" id="KW-0560">Oxidoreductase</keyword>
<dbReference type="GO" id="GO:0050661">
    <property type="term" value="F:NADP binding"/>
    <property type="evidence" value="ECO:0007669"/>
    <property type="project" value="InterPro"/>
</dbReference>
<sequence>MGAARTMRMMRWVRKVLSHFHNSSLFGLGSESSSLSLLRTFTVIEKTYQVVVAALWNMGIGKDGKLSWMLRPNLKFFKEVTMATSDPVKKNTVVMENVVIFVEAWLRLWNCCSLFLLFVNRESVRYRRWPDIKVRFCLSVMSLKSDGSLCIMEALNRSQPEGMVPTSSPKLENFLGGATMGSHQYGSKQTTYCFFMGVRGVSRL</sequence>
<dbReference type="GO" id="GO:0046654">
    <property type="term" value="P:tetrahydrofolate biosynthetic process"/>
    <property type="evidence" value="ECO:0007669"/>
    <property type="project" value="InterPro"/>
</dbReference>
<evidence type="ECO:0000313" key="4">
    <source>
        <dbReference type="EMBL" id="KAF8390682.1"/>
    </source>
</evidence>
<evidence type="ECO:0000256" key="1">
    <source>
        <dbReference type="ARBA" id="ARBA00012856"/>
    </source>
</evidence>
<comment type="caution">
    <text evidence="4">The sequence shown here is derived from an EMBL/GenBank/DDBJ whole genome shotgun (WGS) entry which is preliminary data.</text>
</comment>
<dbReference type="InterPro" id="IPR024072">
    <property type="entry name" value="DHFR-like_dom_sf"/>
</dbReference>
<dbReference type="PANTHER" id="PTHR48069">
    <property type="entry name" value="DIHYDROFOLATE REDUCTASE"/>
    <property type="match status" value="1"/>
</dbReference>
<dbReference type="GO" id="GO:0046452">
    <property type="term" value="P:dihydrofolate metabolic process"/>
    <property type="evidence" value="ECO:0007669"/>
    <property type="project" value="TreeGrafter"/>
</dbReference>
<keyword evidence="2" id="KW-0521">NADP</keyword>
<dbReference type="GO" id="GO:0004146">
    <property type="term" value="F:dihydrofolate reductase activity"/>
    <property type="evidence" value="ECO:0007669"/>
    <property type="project" value="UniProtKB-EC"/>
</dbReference>
<evidence type="ECO:0000313" key="5">
    <source>
        <dbReference type="Proteomes" id="UP000655225"/>
    </source>
</evidence>
<accession>A0A834YRG0</accession>
<organism evidence="4 5">
    <name type="scientific">Tetracentron sinense</name>
    <name type="common">Spur-leaf</name>
    <dbReference type="NCBI Taxonomy" id="13715"/>
    <lineage>
        <taxon>Eukaryota</taxon>
        <taxon>Viridiplantae</taxon>
        <taxon>Streptophyta</taxon>
        <taxon>Embryophyta</taxon>
        <taxon>Tracheophyta</taxon>
        <taxon>Spermatophyta</taxon>
        <taxon>Magnoliopsida</taxon>
        <taxon>Trochodendrales</taxon>
        <taxon>Trochodendraceae</taxon>
        <taxon>Tetracentron</taxon>
    </lineage>
</organism>
<dbReference type="InterPro" id="IPR012259">
    <property type="entry name" value="DHFR"/>
</dbReference>
<protein>
    <recommendedName>
        <fullName evidence="1">dihydrofolate reductase</fullName>
        <ecNumber evidence="1">1.5.1.3</ecNumber>
    </recommendedName>
</protein>
<dbReference type="GO" id="GO:0046655">
    <property type="term" value="P:folic acid metabolic process"/>
    <property type="evidence" value="ECO:0007669"/>
    <property type="project" value="TreeGrafter"/>
</dbReference>
<dbReference type="OrthoDB" id="1744410at2759"/>
<proteinExistence type="predicted"/>
<evidence type="ECO:0000256" key="3">
    <source>
        <dbReference type="ARBA" id="ARBA00023002"/>
    </source>
</evidence>
<dbReference type="SUPFAM" id="SSF53597">
    <property type="entry name" value="Dihydrofolate reductase-like"/>
    <property type="match status" value="1"/>
</dbReference>
<dbReference type="Gene3D" id="3.40.430.10">
    <property type="entry name" value="Dihydrofolate Reductase, subunit A"/>
    <property type="match status" value="1"/>
</dbReference>
<dbReference type="GO" id="GO:0005739">
    <property type="term" value="C:mitochondrion"/>
    <property type="evidence" value="ECO:0007669"/>
    <property type="project" value="TreeGrafter"/>
</dbReference>
<dbReference type="EMBL" id="JABCRI010000018">
    <property type="protein sequence ID" value="KAF8390682.1"/>
    <property type="molecule type" value="Genomic_DNA"/>
</dbReference>
<reference evidence="4 5" key="1">
    <citation type="submission" date="2020-04" db="EMBL/GenBank/DDBJ databases">
        <title>Plant Genome Project.</title>
        <authorList>
            <person name="Zhang R.-G."/>
        </authorList>
    </citation>
    <scope>NUCLEOTIDE SEQUENCE [LARGE SCALE GENOMIC DNA]</scope>
    <source>
        <strain evidence="4">YNK0</strain>
        <tissue evidence="4">Leaf</tissue>
    </source>
</reference>
<dbReference type="EC" id="1.5.1.3" evidence="1"/>
<dbReference type="PANTHER" id="PTHR48069:SF3">
    <property type="entry name" value="DIHYDROFOLATE REDUCTASE"/>
    <property type="match status" value="1"/>
</dbReference>